<evidence type="ECO:0000259" key="9">
    <source>
        <dbReference type="Pfam" id="PF08281"/>
    </source>
</evidence>
<dbReference type="InterPro" id="IPR014305">
    <property type="entry name" value="RNA_pol_sigma-G_actinobac"/>
</dbReference>
<dbReference type="Proteomes" id="UP001236014">
    <property type="component" value="Chromosome"/>
</dbReference>
<evidence type="ECO:0000313" key="11">
    <source>
        <dbReference type="EMBL" id="WIX83769.1"/>
    </source>
</evidence>
<dbReference type="GO" id="GO:0016779">
    <property type="term" value="F:nucleotidyltransferase activity"/>
    <property type="evidence" value="ECO:0007669"/>
    <property type="project" value="UniProtKB-KW"/>
</dbReference>
<dbReference type="GO" id="GO:0016987">
    <property type="term" value="F:sigma factor activity"/>
    <property type="evidence" value="ECO:0007669"/>
    <property type="project" value="UniProtKB-KW"/>
</dbReference>
<sequence>MDDDFGTLLERHRREIRVHCYRMSGSFEEAEDLTQEAFLRAWKGRGGFEGRASVRTWLYRIATNVCLDALARRPRRVLPDELGAAADPAGTPAALDVPWLGPIPDALLDTALIDTAAPDDTGAAVVERETIELAFLAAIQHLPPRQRAALVLRDVLDWSAKDTAAVLETSVASANSALQRARETLRTHLPARRADWASAGATTAEEAELLRRFIAAYEAGDPNAVAELLREDARAVMPPYPLWFDSRERIIAALRTSMDPESPFFTGRFRMVAVRANRQPAVATWVCRPGASGSRPGESVFRRFGVSVLTVESGLVTAIAAFETPSFAPFGLPETLILMN</sequence>
<evidence type="ECO:0000256" key="2">
    <source>
        <dbReference type="ARBA" id="ARBA00011344"/>
    </source>
</evidence>
<dbReference type="GO" id="GO:0003677">
    <property type="term" value="F:DNA binding"/>
    <property type="evidence" value="ECO:0007669"/>
    <property type="project" value="UniProtKB-KW"/>
</dbReference>
<evidence type="ECO:0000313" key="12">
    <source>
        <dbReference type="Proteomes" id="UP001236014"/>
    </source>
</evidence>
<organism evidence="11 12">
    <name type="scientific">Amycolatopsis carbonis</name>
    <dbReference type="NCBI Taxonomy" id="715471"/>
    <lineage>
        <taxon>Bacteria</taxon>
        <taxon>Bacillati</taxon>
        <taxon>Actinomycetota</taxon>
        <taxon>Actinomycetes</taxon>
        <taxon>Pseudonocardiales</taxon>
        <taxon>Pseudonocardiaceae</taxon>
        <taxon>Amycolatopsis</taxon>
    </lineage>
</organism>
<dbReference type="GO" id="GO:0006352">
    <property type="term" value="P:DNA-templated transcription initiation"/>
    <property type="evidence" value="ECO:0007669"/>
    <property type="project" value="InterPro"/>
</dbReference>
<dbReference type="NCBIfam" id="TIGR02960">
    <property type="entry name" value="SigX5"/>
    <property type="match status" value="1"/>
</dbReference>
<dbReference type="NCBIfam" id="NF006089">
    <property type="entry name" value="PRK08241.1"/>
    <property type="match status" value="1"/>
</dbReference>
<dbReference type="SUPFAM" id="SSF54427">
    <property type="entry name" value="NTF2-like"/>
    <property type="match status" value="1"/>
</dbReference>
<dbReference type="InterPro" id="IPR013324">
    <property type="entry name" value="RNA_pol_sigma_r3/r4-like"/>
</dbReference>
<dbReference type="Pfam" id="PF12680">
    <property type="entry name" value="SnoaL_2"/>
    <property type="match status" value="1"/>
</dbReference>
<dbReference type="Gene3D" id="1.10.1740.10">
    <property type="match status" value="1"/>
</dbReference>
<evidence type="ECO:0000259" key="10">
    <source>
        <dbReference type="Pfam" id="PF12680"/>
    </source>
</evidence>
<dbReference type="PROSITE" id="PS01063">
    <property type="entry name" value="SIGMA70_ECF"/>
    <property type="match status" value="1"/>
</dbReference>
<dbReference type="GO" id="GO:0006950">
    <property type="term" value="P:response to stress"/>
    <property type="evidence" value="ECO:0007669"/>
    <property type="project" value="UniProtKB-ARBA"/>
</dbReference>
<dbReference type="InterPro" id="IPR013325">
    <property type="entry name" value="RNA_pol_sigma_r2"/>
</dbReference>
<keyword evidence="4 7" id="KW-0731">Sigma factor</keyword>
<evidence type="ECO:0000256" key="4">
    <source>
        <dbReference type="ARBA" id="ARBA00023082"/>
    </source>
</evidence>
<dbReference type="InterPro" id="IPR032710">
    <property type="entry name" value="NTF2-like_dom_sf"/>
</dbReference>
<dbReference type="Pfam" id="PF08281">
    <property type="entry name" value="Sigma70_r4_2"/>
    <property type="match status" value="1"/>
</dbReference>
<keyword evidence="11" id="KW-0808">Transferase</keyword>
<dbReference type="RefSeq" id="WP_285974315.1">
    <property type="nucleotide sequence ID" value="NZ_CP127294.1"/>
</dbReference>
<feature type="domain" description="RNA polymerase sigma-70 region 2" evidence="8">
    <location>
        <begin position="8"/>
        <end position="75"/>
    </location>
</feature>
<protein>
    <recommendedName>
        <fullName evidence="7">RNA polymerase sigma factor</fullName>
    </recommendedName>
</protein>
<gene>
    <name evidence="11" type="ORF">QRX50_24925</name>
</gene>
<evidence type="ECO:0000256" key="3">
    <source>
        <dbReference type="ARBA" id="ARBA00023015"/>
    </source>
</evidence>
<dbReference type="InterPro" id="IPR037401">
    <property type="entry name" value="SnoaL-like"/>
</dbReference>
<name>A0A9Y2N289_9PSEU</name>
<dbReference type="Gene3D" id="1.10.10.10">
    <property type="entry name" value="Winged helix-like DNA-binding domain superfamily/Winged helix DNA-binding domain"/>
    <property type="match status" value="1"/>
</dbReference>
<comment type="similarity">
    <text evidence="1 7">Belongs to the sigma-70 factor family. ECF subfamily.</text>
</comment>
<evidence type="ECO:0000256" key="5">
    <source>
        <dbReference type="ARBA" id="ARBA00023125"/>
    </source>
</evidence>
<dbReference type="CDD" id="cd06171">
    <property type="entry name" value="Sigma70_r4"/>
    <property type="match status" value="1"/>
</dbReference>
<evidence type="ECO:0000256" key="7">
    <source>
        <dbReference type="RuleBase" id="RU000716"/>
    </source>
</evidence>
<dbReference type="InterPro" id="IPR007627">
    <property type="entry name" value="RNA_pol_sigma70_r2"/>
</dbReference>
<keyword evidence="5 7" id="KW-0238">DNA-binding</keyword>
<dbReference type="InterPro" id="IPR014284">
    <property type="entry name" value="RNA_pol_sigma-70_dom"/>
</dbReference>
<keyword evidence="6 7" id="KW-0804">Transcription</keyword>
<dbReference type="InterPro" id="IPR036388">
    <property type="entry name" value="WH-like_DNA-bd_sf"/>
</dbReference>
<evidence type="ECO:0000256" key="1">
    <source>
        <dbReference type="ARBA" id="ARBA00010641"/>
    </source>
</evidence>
<evidence type="ECO:0000256" key="6">
    <source>
        <dbReference type="ARBA" id="ARBA00023163"/>
    </source>
</evidence>
<proteinExistence type="inferred from homology"/>
<dbReference type="PANTHER" id="PTHR43133:SF65">
    <property type="entry name" value="ECF RNA POLYMERASE SIGMA FACTOR SIGG"/>
    <property type="match status" value="1"/>
</dbReference>
<dbReference type="InterPro" id="IPR039425">
    <property type="entry name" value="RNA_pol_sigma-70-like"/>
</dbReference>
<dbReference type="Gene3D" id="3.10.450.50">
    <property type="match status" value="1"/>
</dbReference>
<feature type="domain" description="RNA polymerase sigma factor 70 region 4 type 2" evidence="9">
    <location>
        <begin position="134"/>
        <end position="185"/>
    </location>
</feature>
<dbReference type="Pfam" id="PF04542">
    <property type="entry name" value="Sigma70_r2"/>
    <property type="match status" value="1"/>
</dbReference>
<comment type="subunit">
    <text evidence="2">Interacts transiently with the RNA polymerase catalytic core formed by RpoA, RpoB, RpoC and RpoZ (2 alpha, 1 beta, 1 beta' and 1 omega subunit) to form the RNA polymerase holoenzyme that can initiate transcription.</text>
</comment>
<keyword evidence="11" id="KW-0548">Nucleotidyltransferase</keyword>
<dbReference type="PANTHER" id="PTHR43133">
    <property type="entry name" value="RNA POLYMERASE ECF-TYPE SIGMA FACTO"/>
    <property type="match status" value="1"/>
</dbReference>
<dbReference type="InterPro" id="IPR013249">
    <property type="entry name" value="RNA_pol_sigma70_r4_t2"/>
</dbReference>
<dbReference type="KEGG" id="acab:QRX50_24925"/>
<feature type="domain" description="SnoaL-like" evidence="10">
    <location>
        <begin position="210"/>
        <end position="318"/>
    </location>
</feature>
<reference evidence="11 12" key="1">
    <citation type="submission" date="2023-06" db="EMBL/GenBank/DDBJ databases">
        <authorList>
            <person name="Oyuntsetseg B."/>
            <person name="Kim S.B."/>
        </authorList>
    </citation>
    <scope>NUCLEOTIDE SEQUENCE [LARGE SCALE GENOMIC DNA]</scope>
    <source>
        <strain evidence="11 12">2-15</strain>
    </source>
</reference>
<dbReference type="EMBL" id="CP127294">
    <property type="protein sequence ID" value="WIX83769.1"/>
    <property type="molecule type" value="Genomic_DNA"/>
</dbReference>
<dbReference type="SUPFAM" id="SSF88946">
    <property type="entry name" value="Sigma2 domain of RNA polymerase sigma factors"/>
    <property type="match status" value="1"/>
</dbReference>
<keyword evidence="12" id="KW-1185">Reference proteome</keyword>
<keyword evidence="3 7" id="KW-0805">Transcription regulation</keyword>
<dbReference type="NCBIfam" id="TIGR02937">
    <property type="entry name" value="sigma70-ECF"/>
    <property type="match status" value="1"/>
</dbReference>
<accession>A0A9Y2N289</accession>
<dbReference type="InterPro" id="IPR000838">
    <property type="entry name" value="RNA_pol_sigma70_ECF_CS"/>
</dbReference>
<evidence type="ECO:0000259" key="8">
    <source>
        <dbReference type="Pfam" id="PF04542"/>
    </source>
</evidence>
<dbReference type="SUPFAM" id="SSF88659">
    <property type="entry name" value="Sigma3 and sigma4 domains of RNA polymerase sigma factors"/>
    <property type="match status" value="1"/>
</dbReference>
<dbReference type="AlphaFoldDB" id="A0A9Y2N289"/>